<feature type="compositionally biased region" description="Basic and acidic residues" evidence="7">
    <location>
        <begin position="100"/>
        <end position="112"/>
    </location>
</feature>
<dbReference type="InterPro" id="IPR009057">
    <property type="entry name" value="Homeodomain-like_sf"/>
</dbReference>
<sequence length="555" mass="60513">MCVYVCIDHHFRSSRYAGIDARRKNATKESTNTLKAWLFEHRKNPYPTKGEKIMLAILTKMTLTQVSTWFANARRRLKKENKVTWVTKDDDMDDDDDDVNSEHNSDGTDRGHVTGSGSAADQLRHHGSVGDDEDNLSIISGGERSEIDVEEHSDSDEDDEERVSPHRDPRPGIDRDPHCDARRLPAILIAKTGQNTCSTLPVSLTQVATSSRTDQSNEGDSARRRMEMKENDSAGKQTTDHHFCDKSSPNLSPITPPPSPKEVKASQSTPSSHSSSTHVHQSTATIHHHPVTSAHPTSSSSSSSSSSPTASSTSPSKPKIWSIADVVSMKDDRPEVTSSRPHAFSKCIGAPSAIVSLGGAAVRTGGVPHGVVLPGSEVPYSLAYYPYGIPHAAAMMASQVTSHVRLPHPYSLHGHPSASHLVSPTSGFERPLVCQSSYIRSGSHLTTSCQANIGQDLVPKGENDVKSGATDSPRPTPATGGTKRRSRCYRDTTSGSRYGYSCRFRRPDRMRHVSDKLFICFQIRENVVSVVTITGFGFVPSRPCLLPMSTSQTER</sequence>
<comment type="subcellular location">
    <subcellularLocation>
        <location evidence="1 6">Nucleus</location>
    </subcellularLocation>
</comment>
<keyword evidence="5 6" id="KW-0539">Nucleus</keyword>
<dbReference type="PROSITE" id="PS50071">
    <property type="entry name" value="HOMEOBOX_2"/>
    <property type="match status" value="1"/>
</dbReference>
<name>A0AAD9JH33_9ANNE</name>
<dbReference type="PANTHER" id="PTHR11211:SF40">
    <property type="entry name" value="MIRROR, ISOFORM C"/>
    <property type="match status" value="1"/>
</dbReference>
<dbReference type="Pfam" id="PF05920">
    <property type="entry name" value="Homeobox_KN"/>
    <property type="match status" value="1"/>
</dbReference>
<feature type="compositionally biased region" description="Acidic residues" evidence="7">
    <location>
        <begin position="90"/>
        <end position="99"/>
    </location>
</feature>
<evidence type="ECO:0000313" key="10">
    <source>
        <dbReference type="Proteomes" id="UP001208570"/>
    </source>
</evidence>
<reference evidence="9" key="1">
    <citation type="journal article" date="2023" name="Mol. Biol. Evol.">
        <title>Third-Generation Sequencing Reveals the Adaptive Role of the Epigenome in Three Deep-Sea Polychaetes.</title>
        <authorList>
            <person name="Perez M."/>
            <person name="Aroh O."/>
            <person name="Sun Y."/>
            <person name="Lan Y."/>
            <person name="Juniper S.K."/>
            <person name="Young C.R."/>
            <person name="Angers B."/>
            <person name="Qian P.Y."/>
        </authorList>
    </citation>
    <scope>NUCLEOTIDE SEQUENCE</scope>
    <source>
        <strain evidence="9">P08H-3</strain>
    </source>
</reference>
<keyword evidence="10" id="KW-1185">Reference proteome</keyword>
<feature type="compositionally biased region" description="Low complexity" evidence="7">
    <location>
        <begin position="291"/>
        <end position="316"/>
    </location>
</feature>
<protein>
    <recommendedName>
        <fullName evidence="8">Homeobox domain-containing protein</fullName>
    </recommendedName>
</protein>
<feature type="compositionally biased region" description="Basic and acidic residues" evidence="7">
    <location>
        <begin position="220"/>
        <end position="245"/>
    </location>
</feature>
<feature type="DNA-binding region" description="Homeobox" evidence="6">
    <location>
        <begin position="19"/>
        <end position="81"/>
    </location>
</feature>
<feature type="region of interest" description="Disordered" evidence="7">
    <location>
        <begin position="206"/>
        <end position="318"/>
    </location>
</feature>
<dbReference type="Proteomes" id="UP001208570">
    <property type="component" value="Unassembled WGS sequence"/>
</dbReference>
<comment type="caution">
    <text evidence="9">The sequence shown here is derived from an EMBL/GenBank/DDBJ whole genome shotgun (WGS) entry which is preliminary data.</text>
</comment>
<evidence type="ECO:0000256" key="3">
    <source>
        <dbReference type="ARBA" id="ARBA00023125"/>
    </source>
</evidence>
<dbReference type="PANTHER" id="PTHR11211">
    <property type="entry name" value="IROQUOIS-CLASS HOMEODOMAIN PROTEIN IRX"/>
    <property type="match status" value="1"/>
</dbReference>
<dbReference type="GO" id="GO:0005634">
    <property type="term" value="C:nucleus"/>
    <property type="evidence" value="ECO:0007669"/>
    <property type="project" value="UniProtKB-SubCell"/>
</dbReference>
<accession>A0AAD9JH33</accession>
<evidence type="ECO:0000256" key="5">
    <source>
        <dbReference type="ARBA" id="ARBA00023242"/>
    </source>
</evidence>
<gene>
    <name evidence="9" type="ORF">LSH36_326g06007</name>
</gene>
<dbReference type="SMART" id="SM00389">
    <property type="entry name" value="HOX"/>
    <property type="match status" value="1"/>
</dbReference>
<dbReference type="InterPro" id="IPR001356">
    <property type="entry name" value="HD"/>
</dbReference>
<dbReference type="GO" id="GO:0000981">
    <property type="term" value="F:DNA-binding transcription factor activity, RNA polymerase II-specific"/>
    <property type="evidence" value="ECO:0007669"/>
    <property type="project" value="InterPro"/>
</dbReference>
<evidence type="ECO:0000256" key="1">
    <source>
        <dbReference type="ARBA" id="ARBA00004123"/>
    </source>
</evidence>
<dbReference type="GO" id="GO:0030182">
    <property type="term" value="P:neuron differentiation"/>
    <property type="evidence" value="ECO:0007669"/>
    <property type="project" value="TreeGrafter"/>
</dbReference>
<keyword evidence="3 6" id="KW-0238">DNA-binding</keyword>
<dbReference type="SUPFAM" id="SSF46689">
    <property type="entry name" value="Homeodomain-like"/>
    <property type="match status" value="1"/>
</dbReference>
<feature type="region of interest" description="Disordered" evidence="7">
    <location>
        <begin position="88"/>
        <end position="179"/>
    </location>
</feature>
<dbReference type="GO" id="GO:0000978">
    <property type="term" value="F:RNA polymerase II cis-regulatory region sequence-specific DNA binding"/>
    <property type="evidence" value="ECO:0007669"/>
    <property type="project" value="TreeGrafter"/>
</dbReference>
<dbReference type="EMBL" id="JAODUP010000326">
    <property type="protein sequence ID" value="KAK2152533.1"/>
    <property type="molecule type" value="Genomic_DNA"/>
</dbReference>
<evidence type="ECO:0000259" key="8">
    <source>
        <dbReference type="PROSITE" id="PS50071"/>
    </source>
</evidence>
<feature type="region of interest" description="Disordered" evidence="7">
    <location>
        <begin position="456"/>
        <end position="492"/>
    </location>
</feature>
<comment type="similarity">
    <text evidence="2">Belongs to the TALE/IRO homeobox family.</text>
</comment>
<feature type="compositionally biased region" description="Low complexity" evidence="7">
    <location>
        <begin position="266"/>
        <end position="283"/>
    </location>
</feature>
<evidence type="ECO:0000256" key="7">
    <source>
        <dbReference type="SAM" id="MobiDB-lite"/>
    </source>
</evidence>
<feature type="domain" description="Homeobox" evidence="8">
    <location>
        <begin position="17"/>
        <end position="80"/>
    </location>
</feature>
<dbReference type="InterPro" id="IPR008422">
    <property type="entry name" value="KN_HD"/>
</dbReference>
<evidence type="ECO:0000256" key="4">
    <source>
        <dbReference type="ARBA" id="ARBA00023155"/>
    </source>
</evidence>
<dbReference type="FunFam" id="1.10.10.60:FF:000003">
    <property type="entry name" value="Iroquois-class homeobox protein IRX"/>
    <property type="match status" value="1"/>
</dbReference>
<dbReference type="PROSITE" id="PS00027">
    <property type="entry name" value="HOMEOBOX_1"/>
    <property type="match status" value="1"/>
</dbReference>
<organism evidence="9 10">
    <name type="scientific">Paralvinella palmiformis</name>
    <dbReference type="NCBI Taxonomy" id="53620"/>
    <lineage>
        <taxon>Eukaryota</taxon>
        <taxon>Metazoa</taxon>
        <taxon>Spiralia</taxon>
        <taxon>Lophotrochozoa</taxon>
        <taxon>Annelida</taxon>
        <taxon>Polychaeta</taxon>
        <taxon>Sedentaria</taxon>
        <taxon>Canalipalpata</taxon>
        <taxon>Terebellida</taxon>
        <taxon>Terebelliformia</taxon>
        <taxon>Alvinellidae</taxon>
        <taxon>Paralvinella</taxon>
    </lineage>
</organism>
<dbReference type="AlphaFoldDB" id="A0AAD9JH33"/>
<evidence type="ECO:0000256" key="6">
    <source>
        <dbReference type="PROSITE-ProRule" id="PRU00108"/>
    </source>
</evidence>
<proteinExistence type="inferred from homology"/>
<dbReference type="Gene3D" id="1.10.10.60">
    <property type="entry name" value="Homeodomain-like"/>
    <property type="match status" value="1"/>
</dbReference>
<evidence type="ECO:0000256" key="2">
    <source>
        <dbReference type="ARBA" id="ARBA00008446"/>
    </source>
</evidence>
<dbReference type="GO" id="GO:0048468">
    <property type="term" value="P:cell development"/>
    <property type="evidence" value="ECO:0007669"/>
    <property type="project" value="TreeGrafter"/>
</dbReference>
<evidence type="ECO:0000313" key="9">
    <source>
        <dbReference type="EMBL" id="KAK2152533.1"/>
    </source>
</evidence>
<dbReference type="CDD" id="cd00086">
    <property type="entry name" value="homeodomain"/>
    <property type="match status" value="1"/>
</dbReference>
<feature type="compositionally biased region" description="Basic and acidic residues" evidence="7">
    <location>
        <begin position="143"/>
        <end position="152"/>
    </location>
</feature>
<dbReference type="InterPro" id="IPR017970">
    <property type="entry name" value="Homeobox_CS"/>
</dbReference>
<keyword evidence="4 6" id="KW-0371">Homeobox</keyword>
<feature type="compositionally biased region" description="Polar residues" evidence="7">
    <location>
        <begin position="206"/>
        <end position="219"/>
    </location>
</feature>
<feature type="compositionally biased region" description="Basic and acidic residues" evidence="7">
    <location>
        <begin position="162"/>
        <end position="179"/>
    </location>
</feature>